<protein>
    <submittedName>
        <fullName evidence="2">Uncharacterized protein</fullName>
    </submittedName>
</protein>
<proteinExistence type="predicted"/>
<reference evidence="2 3" key="1">
    <citation type="submission" date="2020-08" db="EMBL/GenBank/DDBJ databases">
        <title>Sequencing the genomes of 1000 actinobacteria strains.</title>
        <authorList>
            <person name="Klenk H.-P."/>
        </authorList>
    </citation>
    <scope>NUCLEOTIDE SEQUENCE [LARGE SCALE GENOMIC DNA]</scope>
    <source>
        <strain evidence="2 3">DSM 45518</strain>
    </source>
</reference>
<comment type="caution">
    <text evidence="2">The sequence shown here is derived from an EMBL/GenBank/DDBJ whole genome shotgun (WGS) entry which is preliminary data.</text>
</comment>
<feature type="region of interest" description="Disordered" evidence="1">
    <location>
        <begin position="36"/>
        <end position="68"/>
    </location>
</feature>
<organism evidence="2 3">
    <name type="scientific">Paractinoplanes abujensis</name>
    <dbReference type="NCBI Taxonomy" id="882441"/>
    <lineage>
        <taxon>Bacteria</taxon>
        <taxon>Bacillati</taxon>
        <taxon>Actinomycetota</taxon>
        <taxon>Actinomycetes</taxon>
        <taxon>Micromonosporales</taxon>
        <taxon>Micromonosporaceae</taxon>
        <taxon>Paractinoplanes</taxon>
    </lineage>
</organism>
<dbReference type="RefSeq" id="WP_184953382.1">
    <property type="nucleotide sequence ID" value="NZ_BOMC01000071.1"/>
</dbReference>
<evidence type="ECO:0000313" key="2">
    <source>
        <dbReference type="EMBL" id="MBB4694967.1"/>
    </source>
</evidence>
<dbReference type="EMBL" id="JACHMF010000001">
    <property type="protein sequence ID" value="MBB4694967.1"/>
    <property type="molecule type" value="Genomic_DNA"/>
</dbReference>
<evidence type="ECO:0000313" key="3">
    <source>
        <dbReference type="Proteomes" id="UP000542742"/>
    </source>
</evidence>
<dbReference type="Proteomes" id="UP000542742">
    <property type="component" value="Unassembled WGS sequence"/>
</dbReference>
<keyword evidence="3" id="KW-1185">Reference proteome</keyword>
<evidence type="ECO:0000256" key="1">
    <source>
        <dbReference type="SAM" id="MobiDB-lite"/>
    </source>
</evidence>
<accession>A0A7W7CUN0</accession>
<sequence length="97" mass="9776">MATNSLRGVLLRSLPVLLLLLTLGLTAPQTTTQVLSSAGVGHSAAATPDSFADDSTDEVEEALSRTPDGPVADVARVLTAQRAAGVTGSRAPPVVLA</sequence>
<name>A0A7W7CUN0_9ACTN</name>
<feature type="compositionally biased region" description="Acidic residues" evidence="1">
    <location>
        <begin position="51"/>
        <end position="61"/>
    </location>
</feature>
<gene>
    <name evidence="2" type="ORF">BKA14_005115</name>
</gene>
<dbReference type="AlphaFoldDB" id="A0A7W7CUN0"/>